<dbReference type="VEuPathDB" id="VectorBase:LLOJ007854"/>
<evidence type="ECO:0000259" key="4">
    <source>
        <dbReference type="PROSITE" id="PS51698"/>
    </source>
</evidence>
<dbReference type="InterPro" id="IPR052085">
    <property type="entry name" value="WD-SAM-U-box"/>
</dbReference>
<evidence type="ECO:0000313" key="6">
    <source>
        <dbReference type="Proteomes" id="UP000092461"/>
    </source>
</evidence>
<dbReference type="InterPro" id="IPR003613">
    <property type="entry name" value="Ubox_domain"/>
</dbReference>
<dbReference type="VEuPathDB" id="VectorBase:LLONM1_002286"/>
<dbReference type="GO" id="GO:0004842">
    <property type="term" value="F:ubiquitin-protein transferase activity"/>
    <property type="evidence" value="ECO:0007669"/>
    <property type="project" value="InterPro"/>
</dbReference>
<accession>A0A1B0CSK5</accession>
<dbReference type="InterPro" id="IPR001680">
    <property type="entry name" value="WD40_rpt"/>
</dbReference>
<feature type="repeat" description="WD" evidence="3">
    <location>
        <begin position="183"/>
        <end position="224"/>
    </location>
</feature>
<dbReference type="Proteomes" id="UP000092461">
    <property type="component" value="Unassembled WGS sequence"/>
</dbReference>
<dbReference type="GO" id="GO:0016567">
    <property type="term" value="P:protein ubiquitination"/>
    <property type="evidence" value="ECO:0007669"/>
    <property type="project" value="InterPro"/>
</dbReference>
<dbReference type="EMBL" id="AJWK01026161">
    <property type="status" value="NOT_ANNOTATED_CDS"/>
    <property type="molecule type" value="Genomic_DNA"/>
</dbReference>
<dbReference type="PROSITE" id="PS50294">
    <property type="entry name" value="WD_REPEATS_REGION"/>
    <property type="match status" value="4"/>
</dbReference>
<dbReference type="Pfam" id="PF00400">
    <property type="entry name" value="WD40"/>
    <property type="match status" value="5"/>
</dbReference>
<evidence type="ECO:0000256" key="2">
    <source>
        <dbReference type="ARBA" id="ARBA00022737"/>
    </source>
</evidence>
<dbReference type="PROSITE" id="PS50082">
    <property type="entry name" value="WD_REPEATS_2"/>
    <property type="match status" value="4"/>
</dbReference>
<dbReference type="Gene3D" id="3.30.40.10">
    <property type="entry name" value="Zinc/RING finger domain, C3HC4 (zinc finger)"/>
    <property type="match status" value="2"/>
</dbReference>
<dbReference type="PROSITE" id="PS51698">
    <property type="entry name" value="U_BOX"/>
    <property type="match status" value="2"/>
</dbReference>
<dbReference type="PANTHER" id="PTHR46573:SF1">
    <property type="entry name" value="WD REPEAT, SAM AND U-BOX DOMAIN-CONTAINING PROTEIN 1"/>
    <property type="match status" value="1"/>
</dbReference>
<feature type="repeat" description="WD" evidence="3">
    <location>
        <begin position="142"/>
        <end position="176"/>
    </location>
</feature>
<dbReference type="PANTHER" id="PTHR46573">
    <property type="entry name" value="WD REPEAT, SAM AND U-BOX DOMAIN-CONTAINING PROTEIN 1"/>
    <property type="match status" value="1"/>
</dbReference>
<dbReference type="InterPro" id="IPR013083">
    <property type="entry name" value="Znf_RING/FYVE/PHD"/>
</dbReference>
<dbReference type="PRINTS" id="PR00320">
    <property type="entry name" value="GPROTEINBRPT"/>
</dbReference>
<dbReference type="EMBL" id="AJWK01026160">
    <property type="status" value="NOT_ANNOTATED_CDS"/>
    <property type="molecule type" value="Genomic_DNA"/>
</dbReference>
<dbReference type="Gene3D" id="2.130.10.10">
    <property type="entry name" value="YVTN repeat-like/Quinoprotein amine dehydrogenase"/>
    <property type="match status" value="3"/>
</dbReference>
<evidence type="ECO:0000313" key="5">
    <source>
        <dbReference type="EnsemblMetazoa" id="LLOJ007854-PA"/>
    </source>
</evidence>
<dbReference type="SUPFAM" id="SSF57850">
    <property type="entry name" value="RING/U-box"/>
    <property type="match status" value="2"/>
</dbReference>
<name>A0A1B0CSK5_LUTLO</name>
<dbReference type="InterPro" id="IPR015943">
    <property type="entry name" value="WD40/YVTN_repeat-like_dom_sf"/>
</dbReference>
<feature type="domain" description="U-box" evidence="4">
    <location>
        <begin position="243"/>
        <end position="317"/>
    </location>
</feature>
<dbReference type="CDD" id="cd16655">
    <property type="entry name" value="RING-Ubox_WDSUB1-like"/>
    <property type="match status" value="1"/>
</dbReference>
<protein>
    <recommendedName>
        <fullName evidence="4">U-box domain-containing protein</fullName>
    </recommendedName>
</protein>
<evidence type="ECO:0000256" key="3">
    <source>
        <dbReference type="PROSITE-ProRule" id="PRU00221"/>
    </source>
</evidence>
<keyword evidence="2" id="KW-0677">Repeat</keyword>
<dbReference type="InterPro" id="IPR020472">
    <property type="entry name" value="WD40_PAC1"/>
</dbReference>
<dbReference type="SUPFAM" id="SSF50978">
    <property type="entry name" value="WD40 repeat-like"/>
    <property type="match status" value="1"/>
</dbReference>
<dbReference type="AlphaFoldDB" id="A0A1B0CSK5"/>
<dbReference type="EMBL" id="AJWK01026162">
    <property type="status" value="NOT_ANNOTATED_CDS"/>
    <property type="molecule type" value="Genomic_DNA"/>
</dbReference>
<organism evidence="5 6">
    <name type="scientific">Lutzomyia longipalpis</name>
    <name type="common">Sand fly</name>
    <dbReference type="NCBI Taxonomy" id="7200"/>
    <lineage>
        <taxon>Eukaryota</taxon>
        <taxon>Metazoa</taxon>
        <taxon>Ecdysozoa</taxon>
        <taxon>Arthropoda</taxon>
        <taxon>Hexapoda</taxon>
        <taxon>Insecta</taxon>
        <taxon>Pterygota</taxon>
        <taxon>Neoptera</taxon>
        <taxon>Endopterygota</taxon>
        <taxon>Diptera</taxon>
        <taxon>Nematocera</taxon>
        <taxon>Psychodoidea</taxon>
        <taxon>Psychodidae</taxon>
        <taxon>Lutzomyia</taxon>
        <taxon>Lutzomyia</taxon>
    </lineage>
</organism>
<dbReference type="Pfam" id="PF04564">
    <property type="entry name" value="U-box"/>
    <property type="match status" value="2"/>
</dbReference>
<keyword evidence="6" id="KW-1185">Reference proteome</keyword>
<keyword evidence="1 3" id="KW-0853">WD repeat</keyword>
<dbReference type="InterPro" id="IPR036322">
    <property type="entry name" value="WD40_repeat_dom_sf"/>
</dbReference>
<proteinExistence type="predicted"/>
<feature type="domain" description="U-box" evidence="4">
    <location>
        <begin position="476"/>
        <end position="550"/>
    </location>
</feature>
<feature type="repeat" description="WD" evidence="3">
    <location>
        <begin position="416"/>
        <end position="457"/>
    </location>
</feature>
<evidence type="ECO:0000256" key="1">
    <source>
        <dbReference type="ARBA" id="ARBA00022574"/>
    </source>
</evidence>
<dbReference type="PROSITE" id="PS00678">
    <property type="entry name" value="WD_REPEATS_1"/>
    <property type="match status" value="4"/>
</dbReference>
<dbReference type="EnsemblMetazoa" id="LLOJ007854-RA">
    <property type="protein sequence ID" value="LLOJ007854-PA"/>
    <property type="gene ID" value="LLOJ007854"/>
</dbReference>
<sequence>MTLNRVHEEAVHTLAFSPDSYVLVTGCNLGNLRFFIVEQPIESVKFIADCSVDNAHDLGVLSADFCKIVRNDPSDQRTAIYTLATCGTDHYLKIWRLFVVHGVYGDEERRTKLIPQTPQEHICGTSTIYCTERMNAECVLNINAHGSSVTCVRFNGTGTLLASCSLDRMVKIWDMQGNCLKTLSDHTRYVNCMTINGNSTIIASGSNDRSVIVWDLNGELSLNSHVSEMRSLLFRLVADSGSDMPLEFICPITHELMRNPVMLEDGFSYEEAAIDEWFKMGKGTSPMTNLELTSMETIPNTHLKSTSDQRTAIYTLATCGTDHYLKIWRLFVVHGVYGDEERRTKLIPQTPQEHICGTSTIYCTERMNAECVLNINAHGSSVTCVRFNGTGTLLASCSLDRMVKIWDMQGNCLKTLSDHTRYVNCMTINGNSTIIASGSNDRSVIVWDLNGELSLNSHVSEMRSLLFRLVADSGSDMPLEFICPITHELMRNPVMLEDGFSYEEAAIDEWFKMGKGTSPMTNLELTSMETIPNTYLKSCIDKYLKSLDYDAVDTGF</sequence>
<dbReference type="SMART" id="SM00504">
    <property type="entry name" value="Ubox"/>
    <property type="match status" value="2"/>
</dbReference>
<feature type="repeat" description="WD" evidence="3">
    <location>
        <begin position="375"/>
        <end position="409"/>
    </location>
</feature>
<reference evidence="5" key="1">
    <citation type="submission" date="2020-05" db="UniProtKB">
        <authorList>
            <consortium name="EnsemblMetazoa"/>
        </authorList>
    </citation>
    <scope>IDENTIFICATION</scope>
    <source>
        <strain evidence="5">Jacobina</strain>
    </source>
</reference>
<dbReference type="InterPro" id="IPR019775">
    <property type="entry name" value="WD40_repeat_CS"/>
</dbReference>
<dbReference type="SMART" id="SM00320">
    <property type="entry name" value="WD40"/>
    <property type="match status" value="6"/>
</dbReference>